<evidence type="ECO:0000313" key="3">
    <source>
        <dbReference type="EMBL" id="SDD94048.1"/>
    </source>
</evidence>
<keyword evidence="4" id="KW-1185">Reference proteome</keyword>
<dbReference type="EMBL" id="FMZX01000015">
    <property type="protein sequence ID" value="SDD94048.1"/>
    <property type="molecule type" value="Genomic_DNA"/>
</dbReference>
<protein>
    <recommendedName>
        <fullName evidence="2">DUF5681 domain-containing protein</fullName>
    </recommendedName>
</protein>
<name>A0A1G6YUN6_9PROT</name>
<dbReference type="InterPro" id="IPR043736">
    <property type="entry name" value="DUF5681"/>
</dbReference>
<proteinExistence type="predicted"/>
<organism evidence="3 4">
    <name type="scientific">Belnapia rosea</name>
    <dbReference type="NCBI Taxonomy" id="938405"/>
    <lineage>
        <taxon>Bacteria</taxon>
        <taxon>Pseudomonadati</taxon>
        <taxon>Pseudomonadota</taxon>
        <taxon>Alphaproteobacteria</taxon>
        <taxon>Acetobacterales</taxon>
        <taxon>Roseomonadaceae</taxon>
        <taxon>Belnapia</taxon>
    </lineage>
</organism>
<evidence type="ECO:0000313" key="4">
    <source>
        <dbReference type="Proteomes" id="UP000198925"/>
    </source>
</evidence>
<evidence type="ECO:0000259" key="2">
    <source>
        <dbReference type="Pfam" id="PF18932"/>
    </source>
</evidence>
<feature type="domain" description="DUF5681" evidence="2">
    <location>
        <begin position="15"/>
        <end position="77"/>
    </location>
</feature>
<dbReference type="AlphaFoldDB" id="A0A1G6YUN6"/>
<accession>A0A1G6YUN6</accession>
<feature type="region of interest" description="Disordered" evidence="1">
    <location>
        <begin position="1"/>
        <end position="33"/>
    </location>
</feature>
<dbReference type="Proteomes" id="UP000198925">
    <property type="component" value="Unassembled WGS sequence"/>
</dbReference>
<dbReference type="Pfam" id="PF18932">
    <property type="entry name" value="DUF5681"/>
    <property type="match status" value="1"/>
</dbReference>
<gene>
    <name evidence="3" type="ORF">SAMN04487779_101513</name>
</gene>
<sequence>MSAEPETTDLKQTGGRFEPGQSGNPSGRPRGTRHKALLALNAIGAEGAEAVLRKVVEDAQAGDMRAAEILLRRVWPERKGRLVEFDLPPIAGATDAVKAAAAIVEAVASGDLTPDEAQAVAGVVEIQRRAIETAELAERIAALEARAGQ</sequence>
<reference evidence="3 4" key="1">
    <citation type="submission" date="2016-10" db="EMBL/GenBank/DDBJ databases">
        <authorList>
            <person name="de Groot N.N."/>
        </authorList>
    </citation>
    <scope>NUCLEOTIDE SEQUENCE [LARGE SCALE GENOMIC DNA]</scope>
    <source>
        <strain evidence="3 4">CPCC 100156</strain>
    </source>
</reference>
<evidence type="ECO:0000256" key="1">
    <source>
        <dbReference type="SAM" id="MobiDB-lite"/>
    </source>
</evidence>
<dbReference type="RefSeq" id="WP_090664399.1">
    <property type="nucleotide sequence ID" value="NZ_FMZX01000015.1"/>
</dbReference>